<dbReference type="PROSITE" id="PS51257">
    <property type="entry name" value="PROKAR_LIPOPROTEIN"/>
    <property type="match status" value="1"/>
</dbReference>
<dbReference type="EMBL" id="BMER01000001">
    <property type="protein sequence ID" value="GGG78418.1"/>
    <property type="molecule type" value="Genomic_DNA"/>
</dbReference>
<evidence type="ECO:0000256" key="1">
    <source>
        <dbReference type="SAM" id="SignalP"/>
    </source>
</evidence>
<feature type="chain" id="PRO_5037298372" evidence="1">
    <location>
        <begin position="31"/>
        <end position="436"/>
    </location>
</feature>
<reference evidence="2" key="2">
    <citation type="submission" date="2020-09" db="EMBL/GenBank/DDBJ databases">
        <authorList>
            <person name="Sun Q."/>
            <person name="Zhou Y."/>
        </authorList>
    </citation>
    <scope>NUCLEOTIDE SEQUENCE</scope>
    <source>
        <strain evidence="2">CGMCC 1.12195</strain>
    </source>
</reference>
<protein>
    <submittedName>
        <fullName evidence="2">Uncharacterized protein</fullName>
    </submittedName>
</protein>
<keyword evidence="3" id="KW-1185">Reference proteome</keyword>
<evidence type="ECO:0000313" key="3">
    <source>
        <dbReference type="Proteomes" id="UP000660862"/>
    </source>
</evidence>
<reference evidence="2" key="1">
    <citation type="journal article" date="2014" name="Int. J. Syst. Evol. Microbiol.">
        <title>Complete genome sequence of Corynebacterium casei LMG S-19264T (=DSM 44701T), isolated from a smear-ripened cheese.</title>
        <authorList>
            <consortium name="US DOE Joint Genome Institute (JGI-PGF)"/>
            <person name="Walter F."/>
            <person name="Albersmeier A."/>
            <person name="Kalinowski J."/>
            <person name="Ruckert C."/>
        </authorList>
    </citation>
    <scope>NUCLEOTIDE SEQUENCE</scope>
    <source>
        <strain evidence="2">CGMCC 1.12195</strain>
    </source>
</reference>
<sequence>MIMKIMKNMQKLRLKKALFTGWVMVIAVLAACSKSGEGTVTRIRPTFERNYTFSDGNIPRNVLDSYLSRSILQAEYLNSEGFYNDGPYPYKEDDFRMLKEVGAKFIGRAIYSWDIPEAFTNPAFLATAKERVVEVHATDPEVIFQACIFEIVSTKVGQVQIPAWVFAAFDLPAESRNFDYNQMLSTEGKFIDHWRAGASVPDISQLETQLYFYYLAVAYINIGIEAIHFGQVELMAMHSDGSGVEAWDSLLSKVRDYARSNARRGTVLCDGHLGSGGLVRDGRLLFDFVSFPMRVKEIIGDPQKGELKKFHLDAIFGRTKGGITPSGWSCDHAPYIVELDNFGISDHPGTPNLNDHFVWGFDEISWFTNQPEAYRNEFLAYVDGWIERVDPNGFIQMPGSRVTSGTSGNRYRANTPSDACPIGMGQEQTIKQIWNR</sequence>
<keyword evidence="1" id="KW-0732">Signal</keyword>
<feature type="signal peptide" evidence="1">
    <location>
        <begin position="1"/>
        <end position="30"/>
    </location>
</feature>
<comment type="caution">
    <text evidence="2">The sequence shown here is derived from an EMBL/GenBank/DDBJ whole genome shotgun (WGS) entry which is preliminary data.</text>
</comment>
<gene>
    <name evidence="2" type="ORF">GCM10007415_08070</name>
</gene>
<evidence type="ECO:0000313" key="2">
    <source>
        <dbReference type="EMBL" id="GGG78418.1"/>
    </source>
</evidence>
<dbReference type="Proteomes" id="UP000660862">
    <property type="component" value="Unassembled WGS sequence"/>
</dbReference>
<dbReference type="AlphaFoldDB" id="A0A917M532"/>
<proteinExistence type="predicted"/>
<organism evidence="2 3">
    <name type="scientific">Parapedobacter pyrenivorans</name>
    <dbReference type="NCBI Taxonomy" id="1305674"/>
    <lineage>
        <taxon>Bacteria</taxon>
        <taxon>Pseudomonadati</taxon>
        <taxon>Bacteroidota</taxon>
        <taxon>Sphingobacteriia</taxon>
        <taxon>Sphingobacteriales</taxon>
        <taxon>Sphingobacteriaceae</taxon>
        <taxon>Parapedobacter</taxon>
    </lineage>
</organism>
<name>A0A917M532_9SPHI</name>
<accession>A0A917M532</accession>